<keyword evidence="2" id="KW-1185">Reference proteome</keyword>
<gene>
    <name evidence="1" type="ORF">PMIN01_01365</name>
</gene>
<evidence type="ECO:0000313" key="2">
    <source>
        <dbReference type="Proteomes" id="UP000756921"/>
    </source>
</evidence>
<comment type="caution">
    <text evidence="1">The sequence shown here is derived from an EMBL/GenBank/DDBJ whole genome shotgun (WGS) entry which is preliminary data.</text>
</comment>
<evidence type="ECO:0000313" key="1">
    <source>
        <dbReference type="EMBL" id="KAF9741826.1"/>
    </source>
</evidence>
<sequence length="149" mass="16810">MWTPLLKWRYTLAGSFRMQAPQELGRRRRRGSAEWCSAGTEKRMGGGEKEKKWTSMYRAMSGRQTGTERIIASCTRTLFSLVLVWVRWWRLSVAQQAASPQAERDVDRQADGLMGCGLWLMGWVGGRQAGRQADWVAGEVPGCSDAAMH</sequence>
<accession>A0A9P6GUT7</accession>
<organism evidence="1 2">
    <name type="scientific">Paraphaeosphaeria minitans</name>
    <dbReference type="NCBI Taxonomy" id="565426"/>
    <lineage>
        <taxon>Eukaryota</taxon>
        <taxon>Fungi</taxon>
        <taxon>Dikarya</taxon>
        <taxon>Ascomycota</taxon>
        <taxon>Pezizomycotina</taxon>
        <taxon>Dothideomycetes</taxon>
        <taxon>Pleosporomycetidae</taxon>
        <taxon>Pleosporales</taxon>
        <taxon>Massarineae</taxon>
        <taxon>Didymosphaeriaceae</taxon>
        <taxon>Paraphaeosphaeria</taxon>
    </lineage>
</organism>
<proteinExistence type="predicted"/>
<dbReference type="Proteomes" id="UP000756921">
    <property type="component" value="Unassembled WGS sequence"/>
</dbReference>
<protein>
    <submittedName>
        <fullName evidence="1">Uncharacterized protein</fullName>
    </submittedName>
</protein>
<reference evidence="1" key="1">
    <citation type="journal article" date="2020" name="Mol. Plant Microbe Interact.">
        <title>Genome Sequence of the Biocontrol Agent Coniothyrium minitans strain Conio (IMI 134523).</title>
        <authorList>
            <person name="Patel D."/>
            <person name="Shittu T.A."/>
            <person name="Baroncelli R."/>
            <person name="Muthumeenakshi S."/>
            <person name="Osborne T.H."/>
            <person name="Janganan T.K."/>
            <person name="Sreenivasaprasad S."/>
        </authorList>
    </citation>
    <scope>NUCLEOTIDE SEQUENCE</scope>
    <source>
        <strain evidence="1">Conio</strain>
    </source>
</reference>
<name>A0A9P6GUT7_9PLEO</name>
<dbReference type="EMBL" id="WJXW01000001">
    <property type="protein sequence ID" value="KAF9741826.1"/>
    <property type="molecule type" value="Genomic_DNA"/>
</dbReference>
<dbReference type="AlphaFoldDB" id="A0A9P6GUT7"/>